<comment type="caution">
    <text evidence="1">The sequence shown here is derived from an EMBL/GenBank/DDBJ whole genome shotgun (WGS) entry which is preliminary data.</text>
</comment>
<gene>
    <name evidence="2" type="ORF">DNK34_13100</name>
    <name evidence="1" type="ORF">DNK44_18670</name>
</gene>
<dbReference type="EMBL" id="QJUL01000031">
    <property type="protein sequence ID" value="TBU88288.1"/>
    <property type="molecule type" value="Genomic_DNA"/>
</dbReference>
<evidence type="ECO:0000313" key="1">
    <source>
        <dbReference type="EMBL" id="TBU88288.1"/>
    </source>
</evidence>
<evidence type="ECO:0000313" key="4">
    <source>
        <dbReference type="Proteomes" id="UP000293172"/>
    </source>
</evidence>
<organism evidence="1 4">
    <name type="scientific">Phytopseudomonas dryadis</name>
    <dbReference type="NCBI Taxonomy" id="2487520"/>
    <lineage>
        <taxon>Bacteria</taxon>
        <taxon>Pseudomonadati</taxon>
        <taxon>Pseudomonadota</taxon>
        <taxon>Gammaproteobacteria</taxon>
        <taxon>Pseudomonadales</taxon>
        <taxon>Pseudomonadaceae</taxon>
        <taxon>Phytopseudomonas</taxon>
    </lineage>
</organism>
<proteinExistence type="predicted"/>
<dbReference type="RefSeq" id="WP_131174888.1">
    <property type="nucleotide sequence ID" value="NZ_QJUL01000031.1"/>
</dbReference>
<protein>
    <submittedName>
        <fullName evidence="1">Uncharacterized protein</fullName>
    </submittedName>
</protein>
<dbReference type="Proteomes" id="UP000293172">
    <property type="component" value="Unassembled WGS sequence"/>
</dbReference>
<dbReference type="Proteomes" id="UP000291334">
    <property type="component" value="Unassembled WGS sequence"/>
</dbReference>
<accession>A0A4Q9QW03</accession>
<evidence type="ECO:0000313" key="2">
    <source>
        <dbReference type="EMBL" id="TBV05471.1"/>
    </source>
</evidence>
<evidence type="ECO:0000313" key="3">
    <source>
        <dbReference type="Proteomes" id="UP000291334"/>
    </source>
</evidence>
<dbReference type="EMBL" id="QJUM01000013">
    <property type="protein sequence ID" value="TBV05471.1"/>
    <property type="molecule type" value="Genomic_DNA"/>
</dbReference>
<keyword evidence="3" id="KW-1185">Reference proteome</keyword>
<dbReference type="OrthoDB" id="6984782at2"/>
<reference evidence="3 4" key="1">
    <citation type="submission" date="2018-06" db="EMBL/GenBank/DDBJ databases">
        <title>Three novel Pseudomonas species isolated from symptomatic oak.</title>
        <authorList>
            <person name="Bueno-Gonzalez V."/>
            <person name="Brady C."/>
        </authorList>
    </citation>
    <scope>NUCLEOTIDE SEQUENCE [LARGE SCALE GENOMIC DNA]</scope>
    <source>
        <strain evidence="2 3">P26B</strain>
        <strain evidence="1 4">P6B</strain>
    </source>
</reference>
<name>A0A4Q9QW03_9GAMM</name>
<sequence>MGIKKSSLELKRHLKSTAANLEKTAGEISRLAEQIEGVDVVAVLHLMNRLYKDADQLKAYADEVKAGRIVRGRDIG</sequence>
<dbReference type="AlphaFoldDB" id="A0A4Q9QW03"/>